<dbReference type="Gene3D" id="1.10.10.440">
    <property type="entry name" value="FF domain"/>
    <property type="match status" value="5"/>
</dbReference>
<dbReference type="EMBL" id="KZ107853">
    <property type="protein sequence ID" value="OSS45811.1"/>
    <property type="molecule type" value="Genomic_DNA"/>
</dbReference>
<evidence type="ECO:0000259" key="7">
    <source>
        <dbReference type="PROSITE" id="PS50020"/>
    </source>
</evidence>
<sequence length="795" mass="94604">MNGYPPPMGAPVSAWRAVKTADGKEYYHNAATNATTWDKPDELKDEVERALEGSGWARQLTPEGKAYYYHKESRQTTWAVPEDVQRKIDQAQANMPPQRPPPGPAGWAAGPAQMPPANDFRRPERDEYRPDRRDRDRERDRDRDRDFDRERDGGFGGDRPRVEFSTGTELQFATAQEAEAAFAKVLKQMKVQPDWDWAQAVRVGVKDPNWRAIPEPEKREEAFKKYCEDLRAQEKHKEADRQAKLRSDFTAMLRSHPEIKYYTRWRTALPIIEDETIFRSAKDNNERRQLFEEYIITLKKAHEEDEAESRKSALDEVLNLMQSLDLEPFTRWQTAEAKLEDKDEFKSERFQSLTRMDVLNQFEKHIRQLQREHNDRVQAERRAKHRVERKNRDAYVKLLNELRDNGKLRYGTKWKEIHPLIENEPRYMAMLGQSGSSPVDLFWDMLEEETGKFRTLRRHALDVLEQQRFEVTTATPIEDFLSVMRKDARTANIDEQSMHDIYSYILEKVKKREEDERKMEESDERHAIDRLRSVIKRLEPPVELGDTWELVRPRVEKTDEYRALKSDTLRESAFDKYMQRLKDKESERRDRRRDDRPRSRDRRERERERGDRDREYRNGDSHRRDRHRTRTRSPENDSYAADRRRAMQDREARYRDSERTGLSPPRRARDYRDDDRYEPRRRTRSPLGDHYGRERREREVERERTYRPADPLSRADPREGSLSLDYGDGAGRTASSRRRRESDASVSRRDVKRPRYSPRPDPRGKSKTPVPSPIKEKDEDRALRSGSEEGEIEED</sequence>
<keyword evidence="3" id="KW-0677">Repeat</keyword>
<dbReference type="PANTHER" id="PTHR11864:SF0">
    <property type="entry name" value="PRP40 PRE-MRNA PROCESSING FACTOR 40 HOMOLOG A (YEAST)"/>
    <property type="match status" value="1"/>
</dbReference>
<dbReference type="InterPro" id="IPR036517">
    <property type="entry name" value="FF_domain_sf"/>
</dbReference>
<evidence type="ECO:0000256" key="1">
    <source>
        <dbReference type="ARBA" id="ARBA00004123"/>
    </source>
</evidence>
<feature type="compositionally biased region" description="Basic and acidic residues" evidence="6">
    <location>
        <begin position="690"/>
        <end position="719"/>
    </location>
</feature>
<dbReference type="GO" id="GO:0003723">
    <property type="term" value="F:RNA binding"/>
    <property type="evidence" value="ECO:0007669"/>
    <property type="project" value="TreeGrafter"/>
</dbReference>
<dbReference type="SMART" id="SM00441">
    <property type="entry name" value="FF"/>
    <property type="match status" value="5"/>
</dbReference>
<feature type="domain" description="FF" evidence="8">
    <location>
        <begin position="242"/>
        <end position="297"/>
    </location>
</feature>
<dbReference type="AlphaFoldDB" id="A0A1Y2LPI1"/>
<evidence type="ECO:0000313" key="10">
    <source>
        <dbReference type="Proteomes" id="UP000193240"/>
    </source>
</evidence>
<evidence type="ECO:0000256" key="3">
    <source>
        <dbReference type="ARBA" id="ARBA00022737"/>
    </source>
</evidence>
<dbReference type="GO" id="GO:0005685">
    <property type="term" value="C:U1 snRNP"/>
    <property type="evidence" value="ECO:0007669"/>
    <property type="project" value="TreeGrafter"/>
</dbReference>
<dbReference type="Pfam" id="PF01846">
    <property type="entry name" value="FF"/>
    <property type="match status" value="3"/>
</dbReference>
<dbReference type="SUPFAM" id="SSF81698">
    <property type="entry name" value="FF domain"/>
    <property type="match status" value="5"/>
</dbReference>
<keyword evidence="2" id="KW-0507">mRNA processing</keyword>
<dbReference type="InParanoid" id="A0A1Y2LPI1"/>
<evidence type="ECO:0000256" key="4">
    <source>
        <dbReference type="ARBA" id="ARBA00023187"/>
    </source>
</evidence>
<keyword evidence="10" id="KW-1185">Reference proteome</keyword>
<dbReference type="STRING" id="105696.A0A1Y2LPI1"/>
<dbReference type="Gene3D" id="2.20.70.10">
    <property type="match status" value="2"/>
</dbReference>
<dbReference type="PANTHER" id="PTHR11864">
    <property type="entry name" value="PRE-MRNA-PROCESSING PROTEIN PRP40"/>
    <property type="match status" value="1"/>
</dbReference>
<dbReference type="InterPro" id="IPR001202">
    <property type="entry name" value="WW_dom"/>
</dbReference>
<dbReference type="FunFam" id="1.10.10.440:FF:000013">
    <property type="entry name" value="pre-mRNA-processing protein 40A isoform X1"/>
    <property type="match status" value="1"/>
</dbReference>
<feature type="domain" description="WW" evidence="7">
    <location>
        <begin position="13"/>
        <end position="42"/>
    </location>
</feature>
<dbReference type="PROSITE" id="PS50020">
    <property type="entry name" value="WW_DOMAIN_2"/>
    <property type="match status" value="2"/>
</dbReference>
<keyword evidence="4" id="KW-0508">mRNA splicing</keyword>
<feature type="compositionally biased region" description="Basic and acidic residues" evidence="6">
    <location>
        <begin position="740"/>
        <end position="749"/>
    </location>
</feature>
<dbReference type="PROSITE" id="PS01159">
    <property type="entry name" value="WW_DOMAIN_1"/>
    <property type="match status" value="2"/>
</dbReference>
<name>A0A1Y2LPI1_EPING</name>
<evidence type="ECO:0000256" key="6">
    <source>
        <dbReference type="SAM" id="MobiDB-lite"/>
    </source>
</evidence>
<dbReference type="GO" id="GO:0045292">
    <property type="term" value="P:mRNA cis splicing, via spliceosome"/>
    <property type="evidence" value="ECO:0007669"/>
    <property type="project" value="InterPro"/>
</dbReference>
<feature type="compositionally biased region" description="Low complexity" evidence="6">
    <location>
        <begin position="105"/>
        <end position="117"/>
    </location>
</feature>
<feature type="domain" description="FF" evidence="8">
    <location>
        <begin position="386"/>
        <end position="448"/>
    </location>
</feature>
<protein>
    <submittedName>
        <fullName evidence="9">Uncharacterized protein</fullName>
    </submittedName>
</protein>
<keyword evidence="5" id="KW-0539">Nucleus</keyword>
<dbReference type="InterPro" id="IPR002713">
    <property type="entry name" value="FF_domain"/>
</dbReference>
<feature type="compositionally biased region" description="Basic and acidic residues" evidence="6">
    <location>
        <begin position="119"/>
        <end position="162"/>
    </location>
</feature>
<dbReference type="CDD" id="cd00201">
    <property type="entry name" value="WW"/>
    <property type="match status" value="2"/>
</dbReference>
<evidence type="ECO:0000259" key="8">
    <source>
        <dbReference type="PROSITE" id="PS51676"/>
    </source>
</evidence>
<dbReference type="Pfam" id="PF00397">
    <property type="entry name" value="WW"/>
    <property type="match status" value="2"/>
</dbReference>
<reference evidence="9 10" key="1">
    <citation type="journal article" date="2017" name="Genome Announc.">
        <title>Genome sequence of the saprophytic ascomycete Epicoccum nigrum ICMP 19927 strain isolated from New Zealand.</title>
        <authorList>
            <person name="Fokin M."/>
            <person name="Fleetwood D."/>
            <person name="Weir B.S."/>
            <person name="Villas-Boas S.G."/>
        </authorList>
    </citation>
    <scope>NUCLEOTIDE SEQUENCE [LARGE SCALE GENOMIC DNA]</scope>
    <source>
        <strain evidence="9 10">ICMP 19927</strain>
    </source>
</reference>
<dbReference type="OMA" id="HDELNYG"/>
<feature type="compositionally biased region" description="Basic and acidic residues" evidence="6">
    <location>
        <begin position="774"/>
        <end position="787"/>
    </location>
</feature>
<dbReference type="FunFam" id="1.10.10.440:FF:000033">
    <property type="entry name" value="Formin binding protein (FNB3)"/>
    <property type="match status" value="1"/>
</dbReference>
<evidence type="ECO:0000256" key="5">
    <source>
        <dbReference type="ARBA" id="ARBA00023242"/>
    </source>
</evidence>
<evidence type="ECO:0000313" key="9">
    <source>
        <dbReference type="EMBL" id="OSS45811.1"/>
    </source>
</evidence>
<dbReference type="PROSITE" id="PS51676">
    <property type="entry name" value="FF"/>
    <property type="match status" value="2"/>
</dbReference>
<dbReference type="Pfam" id="PF25432">
    <property type="entry name" value="FF_PRPF40A"/>
    <property type="match status" value="1"/>
</dbReference>
<feature type="compositionally biased region" description="Basic and acidic residues" evidence="6">
    <location>
        <begin position="575"/>
        <end position="623"/>
    </location>
</feature>
<evidence type="ECO:0000256" key="2">
    <source>
        <dbReference type="ARBA" id="ARBA00022664"/>
    </source>
</evidence>
<dbReference type="GO" id="GO:0071004">
    <property type="term" value="C:U2-type prespliceosome"/>
    <property type="evidence" value="ECO:0007669"/>
    <property type="project" value="TreeGrafter"/>
</dbReference>
<dbReference type="SMART" id="SM00456">
    <property type="entry name" value="WW"/>
    <property type="match status" value="2"/>
</dbReference>
<accession>A0A1Y2LPI1</accession>
<feature type="compositionally biased region" description="Basic and acidic residues" evidence="6">
    <location>
        <begin position="667"/>
        <end position="680"/>
    </location>
</feature>
<dbReference type="InterPro" id="IPR036020">
    <property type="entry name" value="WW_dom_sf"/>
</dbReference>
<dbReference type="InterPro" id="IPR039726">
    <property type="entry name" value="Prp40-like"/>
</dbReference>
<dbReference type="SUPFAM" id="SSF51045">
    <property type="entry name" value="WW domain"/>
    <property type="match status" value="2"/>
</dbReference>
<proteinExistence type="predicted"/>
<gene>
    <name evidence="9" type="ORF">B5807_09525</name>
</gene>
<comment type="subcellular location">
    <subcellularLocation>
        <location evidence="1">Nucleus</location>
    </subcellularLocation>
</comment>
<feature type="compositionally biased region" description="Basic and acidic residues" evidence="6">
    <location>
        <begin position="632"/>
        <end position="659"/>
    </location>
</feature>
<dbReference type="Proteomes" id="UP000193240">
    <property type="component" value="Unassembled WGS sequence"/>
</dbReference>
<dbReference type="FunCoup" id="A0A1Y2LPI1">
    <property type="interactions" value="1143"/>
</dbReference>
<feature type="region of interest" description="Disordered" evidence="6">
    <location>
        <begin position="575"/>
        <end position="795"/>
    </location>
</feature>
<feature type="domain" description="WW" evidence="7">
    <location>
        <begin position="54"/>
        <end position="83"/>
    </location>
</feature>
<organism evidence="9 10">
    <name type="scientific">Epicoccum nigrum</name>
    <name type="common">Soil fungus</name>
    <name type="synonym">Epicoccum purpurascens</name>
    <dbReference type="NCBI Taxonomy" id="105696"/>
    <lineage>
        <taxon>Eukaryota</taxon>
        <taxon>Fungi</taxon>
        <taxon>Dikarya</taxon>
        <taxon>Ascomycota</taxon>
        <taxon>Pezizomycotina</taxon>
        <taxon>Dothideomycetes</taxon>
        <taxon>Pleosporomycetidae</taxon>
        <taxon>Pleosporales</taxon>
        <taxon>Pleosporineae</taxon>
        <taxon>Didymellaceae</taxon>
        <taxon>Epicoccum</taxon>
    </lineage>
</organism>
<feature type="region of interest" description="Disordered" evidence="6">
    <location>
        <begin position="93"/>
        <end position="164"/>
    </location>
</feature>